<evidence type="ECO:0000313" key="2">
    <source>
        <dbReference type="Proteomes" id="UP000309215"/>
    </source>
</evidence>
<protein>
    <recommendedName>
        <fullName evidence="3">Extradiol ring-cleavage dioxygenase LigAB LigA subunit domain-containing protein</fullName>
    </recommendedName>
</protein>
<dbReference type="Gene3D" id="1.10.700.10">
    <property type="entry name" value="Dioxygenase LigAB, LigA subunit"/>
    <property type="match status" value="1"/>
</dbReference>
<name>A0A4U1JIT3_9BACT</name>
<dbReference type="OrthoDB" id="9847741at2"/>
<evidence type="ECO:0008006" key="3">
    <source>
        <dbReference type="Google" id="ProtNLM"/>
    </source>
</evidence>
<dbReference type="EMBL" id="SSMQ01000002">
    <property type="protein sequence ID" value="TKD12601.1"/>
    <property type="molecule type" value="Genomic_DNA"/>
</dbReference>
<dbReference type="RefSeq" id="WP_136927238.1">
    <property type="nucleotide sequence ID" value="NZ_SSMQ01000002.1"/>
</dbReference>
<proteinExistence type="predicted"/>
<accession>A0A4U1JIT3</accession>
<evidence type="ECO:0000313" key="1">
    <source>
        <dbReference type="EMBL" id="TKD12601.1"/>
    </source>
</evidence>
<dbReference type="Proteomes" id="UP000309215">
    <property type="component" value="Unassembled WGS sequence"/>
</dbReference>
<reference evidence="1 2" key="1">
    <citation type="submission" date="2019-04" db="EMBL/GenBank/DDBJ databases">
        <authorList>
            <person name="Li Y."/>
            <person name="Wang J."/>
        </authorList>
    </citation>
    <scope>NUCLEOTIDE SEQUENCE [LARGE SCALE GENOMIC DNA]</scope>
    <source>
        <strain evidence="1 2">DSM 14668</strain>
    </source>
</reference>
<gene>
    <name evidence="1" type="ORF">E8A74_02270</name>
</gene>
<organism evidence="1 2">
    <name type="scientific">Polyangium fumosum</name>
    <dbReference type="NCBI Taxonomy" id="889272"/>
    <lineage>
        <taxon>Bacteria</taxon>
        <taxon>Pseudomonadati</taxon>
        <taxon>Myxococcota</taxon>
        <taxon>Polyangia</taxon>
        <taxon>Polyangiales</taxon>
        <taxon>Polyangiaceae</taxon>
        <taxon>Polyangium</taxon>
    </lineage>
</organism>
<sequence length="76" mass="8314">MEASLGRFLADMALDPSHLAAFLQDPDELMKRVNLGEEERLVVQSANPALMSDWLCTERGGPASAPWNCPVLAVLF</sequence>
<dbReference type="InterPro" id="IPR036622">
    <property type="entry name" value="LigA_sf"/>
</dbReference>
<keyword evidence="2" id="KW-1185">Reference proteome</keyword>
<dbReference type="AlphaFoldDB" id="A0A4U1JIT3"/>
<comment type="caution">
    <text evidence="1">The sequence shown here is derived from an EMBL/GenBank/DDBJ whole genome shotgun (WGS) entry which is preliminary data.</text>
</comment>